<dbReference type="PANTHER" id="PTHR30160">
    <property type="entry name" value="TETRAACYLDISACCHARIDE 4'-KINASE-RELATED"/>
    <property type="match status" value="1"/>
</dbReference>
<sequence>MDKKILIIQHKMIGDVLTSSILCEAIKTKYPNATVHYLVNEHTLPVLENNPFIDETVVFTPEMVKSRRAARQFRSQLPFYGYDIVIDVYSKIGSSRITKATKAKQRIGYKKWYTKAFYTDLFTYHYTAETEAGLAIENRMKLLQAIDTSFPKALKPKLYVTDAETASAKAKLAEIKTHPDQKLYMIAILGSAPNKTYPLLYLAVVLDHIVATTDAKLLFNYIPKQLDQVEELLALCSEKTRQHVLKDIYGKSLREFIALTSQCDALIGNEGGAINMAKAIDIPTFAIFSPWIRRAAWSLYENDQNHVVHLQDYDAALYNTKSLKDIKKRADFYYSQLKPEMILEKLDGFLGDH</sequence>
<dbReference type="PANTHER" id="PTHR30160:SF7">
    <property type="entry name" value="ADP-HEPTOSE--LPS HEPTOSYLTRANSFERASE 2"/>
    <property type="match status" value="1"/>
</dbReference>
<dbReference type="InterPro" id="IPR002201">
    <property type="entry name" value="Glyco_trans_9"/>
</dbReference>
<evidence type="ECO:0000256" key="1">
    <source>
        <dbReference type="ARBA" id="ARBA00022676"/>
    </source>
</evidence>
<keyword evidence="4" id="KW-1185">Reference proteome</keyword>
<dbReference type="InterPro" id="IPR051199">
    <property type="entry name" value="LPS_LOS_Heptosyltrfase"/>
</dbReference>
<organism evidence="3 4">
    <name type="scientific">Dokdonia ponticola</name>
    <dbReference type="NCBI Taxonomy" id="2041041"/>
    <lineage>
        <taxon>Bacteria</taxon>
        <taxon>Pseudomonadati</taxon>
        <taxon>Bacteroidota</taxon>
        <taxon>Flavobacteriia</taxon>
        <taxon>Flavobacteriales</taxon>
        <taxon>Flavobacteriaceae</taxon>
        <taxon>Dokdonia</taxon>
    </lineage>
</organism>
<dbReference type="EMBL" id="JBHSFV010000002">
    <property type="protein sequence ID" value="MFC4633403.1"/>
    <property type="molecule type" value="Genomic_DNA"/>
</dbReference>
<evidence type="ECO:0000313" key="3">
    <source>
        <dbReference type="EMBL" id="MFC4633403.1"/>
    </source>
</evidence>
<accession>A0ABV9HU94</accession>
<dbReference type="CDD" id="cd03789">
    <property type="entry name" value="GT9_LPS_heptosyltransferase"/>
    <property type="match status" value="1"/>
</dbReference>
<keyword evidence="1" id="KW-0328">Glycosyltransferase</keyword>
<evidence type="ECO:0000256" key="2">
    <source>
        <dbReference type="ARBA" id="ARBA00022679"/>
    </source>
</evidence>
<evidence type="ECO:0000313" key="4">
    <source>
        <dbReference type="Proteomes" id="UP001596043"/>
    </source>
</evidence>
<gene>
    <name evidence="3" type="ORF">ACFO3O_05770</name>
</gene>
<reference evidence="4" key="1">
    <citation type="journal article" date="2019" name="Int. J. Syst. Evol. Microbiol.">
        <title>The Global Catalogue of Microorganisms (GCM) 10K type strain sequencing project: providing services to taxonomists for standard genome sequencing and annotation.</title>
        <authorList>
            <consortium name="The Broad Institute Genomics Platform"/>
            <consortium name="The Broad Institute Genome Sequencing Center for Infectious Disease"/>
            <person name="Wu L."/>
            <person name="Ma J."/>
        </authorList>
    </citation>
    <scope>NUCLEOTIDE SEQUENCE [LARGE SCALE GENOMIC DNA]</scope>
    <source>
        <strain evidence="4">YJ-61-S</strain>
    </source>
</reference>
<dbReference type="Gene3D" id="3.40.50.2000">
    <property type="entry name" value="Glycogen Phosphorylase B"/>
    <property type="match status" value="2"/>
</dbReference>
<protein>
    <submittedName>
        <fullName evidence="3">Glycosyltransferase family 9 protein</fullName>
    </submittedName>
</protein>
<proteinExistence type="predicted"/>
<name>A0ABV9HU94_9FLAO</name>
<dbReference type="RefSeq" id="WP_379977605.1">
    <property type="nucleotide sequence ID" value="NZ_JBHSFV010000002.1"/>
</dbReference>
<keyword evidence="2" id="KW-0808">Transferase</keyword>
<dbReference type="Pfam" id="PF01075">
    <property type="entry name" value="Glyco_transf_9"/>
    <property type="match status" value="1"/>
</dbReference>
<comment type="caution">
    <text evidence="3">The sequence shown here is derived from an EMBL/GenBank/DDBJ whole genome shotgun (WGS) entry which is preliminary data.</text>
</comment>
<dbReference type="Proteomes" id="UP001596043">
    <property type="component" value="Unassembled WGS sequence"/>
</dbReference>
<dbReference type="SUPFAM" id="SSF53756">
    <property type="entry name" value="UDP-Glycosyltransferase/glycogen phosphorylase"/>
    <property type="match status" value="1"/>
</dbReference>